<reference evidence="2 3" key="1">
    <citation type="submission" date="2024-05" db="EMBL/GenBank/DDBJ databases">
        <title>Sphingomonas sp. HF-S3 16S ribosomal RNA gene Genome sequencing and assembly.</title>
        <authorList>
            <person name="Lee H."/>
        </authorList>
    </citation>
    <scope>NUCLEOTIDE SEQUENCE [LARGE SCALE GENOMIC DNA]</scope>
    <source>
        <strain evidence="2 3">HF-S3</strain>
    </source>
</reference>
<keyword evidence="3" id="KW-1185">Reference proteome</keyword>
<feature type="chain" id="PRO_5046277266" evidence="1">
    <location>
        <begin position="18"/>
        <end position="798"/>
    </location>
</feature>
<keyword evidence="1" id="KW-0732">Signal</keyword>
<dbReference type="EMBL" id="JBDIZK010000017">
    <property type="protein sequence ID" value="MEN3749786.1"/>
    <property type="molecule type" value="Genomic_DNA"/>
</dbReference>
<evidence type="ECO:0000313" key="2">
    <source>
        <dbReference type="EMBL" id="MEN3749786.1"/>
    </source>
</evidence>
<gene>
    <name evidence="2" type="ORF">TPR58_21625</name>
</gene>
<comment type="caution">
    <text evidence="2">The sequence shown here is derived from an EMBL/GenBank/DDBJ whole genome shotgun (WGS) entry which is preliminary data.</text>
</comment>
<organism evidence="2 3">
    <name type="scientific">Sphingomonas rustica</name>
    <dbReference type="NCBI Taxonomy" id="3103142"/>
    <lineage>
        <taxon>Bacteria</taxon>
        <taxon>Pseudomonadati</taxon>
        <taxon>Pseudomonadota</taxon>
        <taxon>Alphaproteobacteria</taxon>
        <taxon>Sphingomonadales</taxon>
        <taxon>Sphingomonadaceae</taxon>
        <taxon>Sphingomonas</taxon>
    </lineage>
</organism>
<name>A0ABV0BGJ8_9SPHN</name>
<accession>A0ABV0BGJ8</accession>
<sequence length="798" mass="87046">MALAWRGIALGSPVLSAALLLAAPALGSGDPIAGPTYVDERGGTPTEQERFFAGRVGVVLVTGTDGMLFANWRLLHELPVGSVAGARLARKCCDFQAYGVENKGAARWVEARKLVPGGAALDEYIRVGRMSADYVYVPTCLSDAFDTAATTLTDRVRRYGADSPGVQAWLRAQNSVFEACGGDAGSLTPIPVDAPEWLRKDHDYQQAAFALYSRRFDEAAQRFRAISQDPASPWRSYGLYLVARSLFNAAIDPPNPDRFAATRAAAEAVLAAPTEVFGKNAARSILRALDYREHPAQLLLQLDRELTAGTLPDDVDVALRDYVTLQPGGAPEPDLADWMRTMRSETLSPSLPFANDPWLIALGLDAIVDAVLTVPVETPAERARRRWTESGDAAWLVAALAVTRTGDPHAAALAADAARVKPDNPAWLTAQYHRFRLTLDTENPADLRRGIDALLARRDLTRSDRNLFLGLRTQVAADPADLIRAALREPYCRDLVPRPCTSIYDPTGDITLGNGPGGLLGFGEDARAIIDRMPLTMRAAVARDRTLPPELRLDVALTSFARAVALRDDGIADQMAGDLVLLLPQLRADWQRIVASRGSAKRYAQLFAMAKLPGLRPDLASYYRPRGTVRQFGGYWTRWTTLPPGAATSDAGVPAASSYAADGISGRHDDALDMGQGEDDLVCRGKCGAGGRPVHLPPFVAGAQARATAERGRYQAEGRYLDNETETYPAGTVFLWDELLDHARANPTDPRSPEALYWLIRIGRWGGNYNHMSKRAFQLLHRRYPGSVWAKRSPYHYD</sequence>
<feature type="signal peptide" evidence="1">
    <location>
        <begin position="1"/>
        <end position="17"/>
    </location>
</feature>
<evidence type="ECO:0000256" key="1">
    <source>
        <dbReference type="SAM" id="SignalP"/>
    </source>
</evidence>
<proteinExistence type="predicted"/>
<evidence type="ECO:0000313" key="3">
    <source>
        <dbReference type="Proteomes" id="UP001427805"/>
    </source>
</evidence>
<dbReference type="Proteomes" id="UP001427805">
    <property type="component" value="Unassembled WGS sequence"/>
</dbReference>
<protein>
    <submittedName>
        <fullName evidence="2">Uncharacterized protein</fullName>
    </submittedName>
</protein>
<dbReference type="RefSeq" id="WP_346248837.1">
    <property type="nucleotide sequence ID" value="NZ_JBDIZK010000017.1"/>
</dbReference>